<gene>
    <name evidence="10" type="ORF">ABIE08_004741</name>
</gene>
<feature type="transmembrane region" description="Helical" evidence="8">
    <location>
        <begin position="367"/>
        <end position="389"/>
    </location>
</feature>
<feature type="domain" description="ABC transmembrane type-1" evidence="9">
    <location>
        <begin position="363"/>
        <end position="553"/>
    </location>
</feature>
<comment type="similarity">
    <text evidence="8">Belongs to the binding-protein-dependent transport system permease family.</text>
</comment>
<feature type="transmembrane region" description="Helical" evidence="8">
    <location>
        <begin position="21"/>
        <end position="45"/>
    </location>
</feature>
<keyword evidence="6 8" id="KW-1133">Transmembrane helix</keyword>
<evidence type="ECO:0000256" key="2">
    <source>
        <dbReference type="ARBA" id="ARBA00022448"/>
    </source>
</evidence>
<dbReference type="Pfam" id="PF00528">
    <property type="entry name" value="BPD_transp_1"/>
    <property type="match status" value="2"/>
</dbReference>
<name>A0ABV2R806_9HYPH</name>
<reference evidence="10 11" key="1">
    <citation type="submission" date="2024-06" db="EMBL/GenBank/DDBJ databases">
        <title>Sorghum-associated microbial communities from plants grown in Nebraska, USA.</title>
        <authorList>
            <person name="Schachtman D."/>
        </authorList>
    </citation>
    <scope>NUCLEOTIDE SEQUENCE [LARGE SCALE GENOMIC DNA]</scope>
    <source>
        <strain evidence="10 11">3207</strain>
    </source>
</reference>
<evidence type="ECO:0000256" key="5">
    <source>
        <dbReference type="ARBA" id="ARBA00022692"/>
    </source>
</evidence>
<feature type="transmembrane region" description="Helical" evidence="8">
    <location>
        <begin position="116"/>
        <end position="137"/>
    </location>
</feature>
<feature type="transmembrane region" description="Helical" evidence="8">
    <location>
        <begin position="262"/>
        <end position="281"/>
    </location>
</feature>
<dbReference type="PANTHER" id="PTHR43357">
    <property type="entry name" value="INNER MEMBRANE ABC TRANSPORTER PERMEASE PROTEIN YDCV"/>
    <property type="match status" value="1"/>
</dbReference>
<feature type="transmembrane region" description="Helical" evidence="8">
    <location>
        <begin position="478"/>
        <end position="498"/>
    </location>
</feature>
<evidence type="ECO:0000256" key="4">
    <source>
        <dbReference type="ARBA" id="ARBA00022519"/>
    </source>
</evidence>
<accession>A0ABV2R806</accession>
<organism evidence="10 11">
    <name type="scientific">Kaistia defluvii</name>
    <dbReference type="NCBI Taxonomy" id="410841"/>
    <lineage>
        <taxon>Bacteria</taxon>
        <taxon>Pseudomonadati</taxon>
        <taxon>Pseudomonadota</taxon>
        <taxon>Alphaproteobacteria</taxon>
        <taxon>Hyphomicrobiales</taxon>
        <taxon>Kaistiaceae</taxon>
        <taxon>Kaistia</taxon>
    </lineage>
</organism>
<feature type="domain" description="ABC transmembrane type-1" evidence="9">
    <location>
        <begin position="78"/>
        <end position="280"/>
    </location>
</feature>
<keyword evidence="2 8" id="KW-0813">Transport</keyword>
<evidence type="ECO:0000313" key="10">
    <source>
        <dbReference type="EMBL" id="MET4636775.1"/>
    </source>
</evidence>
<evidence type="ECO:0000259" key="9">
    <source>
        <dbReference type="PROSITE" id="PS50928"/>
    </source>
</evidence>
<dbReference type="InterPro" id="IPR000515">
    <property type="entry name" value="MetI-like"/>
</dbReference>
<keyword evidence="3" id="KW-1003">Cell membrane</keyword>
<dbReference type="EMBL" id="JBEPSM010000008">
    <property type="protein sequence ID" value="MET4636775.1"/>
    <property type="molecule type" value="Genomic_DNA"/>
</dbReference>
<dbReference type="Proteomes" id="UP001549321">
    <property type="component" value="Unassembled WGS sequence"/>
</dbReference>
<evidence type="ECO:0000256" key="3">
    <source>
        <dbReference type="ARBA" id="ARBA00022475"/>
    </source>
</evidence>
<feature type="transmembrane region" description="Helical" evidence="8">
    <location>
        <begin position="157"/>
        <end position="179"/>
    </location>
</feature>
<protein>
    <submittedName>
        <fullName evidence="10">Iron(III) transport system permease protein</fullName>
    </submittedName>
</protein>
<evidence type="ECO:0000256" key="8">
    <source>
        <dbReference type="RuleBase" id="RU363032"/>
    </source>
</evidence>
<keyword evidence="5 8" id="KW-0812">Transmembrane</keyword>
<evidence type="ECO:0000256" key="1">
    <source>
        <dbReference type="ARBA" id="ARBA00004429"/>
    </source>
</evidence>
<feature type="transmembrane region" description="Helical" evidence="8">
    <location>
        <begin position="534"/>
        <end position="556"/>
    </location>
</feature>
<dbReference type="InterPro" id="IPR035906">
    <property type="entry name" value="MetI-like_sf"/>
</dbReference>
<evidence type="ECO:0000313" key="11">
    <source>
        <dbReference type="Proteomes" id="UP001549321"/>
    </source>
</evidence>
<sequence length="565" mass="60773">MTMLSTSPNAPGRMQAAIGRLFDFWPLVTLGALVITTLLLLLPVYNIIGLSFSGTEAGKSVFENYAMFFSEPYYYRSLINSFIVSLSATALALLVGIPAAYFVSRYNIWARSLIKTIVVLTFVSPPFIGSYSWVILLGRSGVLTRFFGEYGIPLPSIYGAPGIIFVFTLQFFPFVFLLVSSGLKSIDQSVEDAARNLGSGEFATFVKVIAPLLLPSITTAGLLVFVAAFTDLGTPLILGEKFRVLPLLIYGEFVNDFGGQPVLASTLSVLLLAVTTGALLLQRWLSARFSHATSAIRPLTMQEPTPAKRLAAAAYVYSLMAIAILPLVNIVVSSFLKANGPVLTAQLSLENYRRIAGTISRPLWNTILFTSTATLACAVVGTLIAYIIVRRPGRIGALLDTIVMFSYAVPGIVLGVGLVVTYHHPPFALTGTALILIMAYFIRRLPFSVRSSASSLQQLSRDTEEASVNLGAGPAMTFVKVTVPLLSMAILSGVLLTWSNTIRELSATLILQSGSTATVSIEIFNEVVNGNFGVASALGSVLILLTFLPLLVLFTFMGKNEEALV</sequence>
<keyword evidence="4" id="KW-0997">Cell inner membrane</keyword>
<keyword evidence="11" id="KW-1185">Reference proteome</keyword>
<dbReference type="SUPFAM" id="SSF161098">
    <property type="entry name" value="MetI-like"/>
    <property type="match status" value="2"/>
</dbReference>
<comment type="caution">
    <text evidence="10">The sequence shown here is derived from an EMBL/GenBank/DDBJ whole genome shotgun (WGS) entry which is preliminary data.</text>
</comment>
<dbReference type="Gene3D" id="1.10.3720.10">
    <property type="entry name" value="MetI-like"/>
    <property type="match status" value="2"/>
</dbReference>
<dbReference type="RefSeq" id="WP_354554575.1">
    <property type="nucleotide sequence ID" value="NZ_JBEPSM010000008.1"/>
</dbReference>
<evidence type="ECO:0000256" key="6">
    <source>
        <dbReference type="ARBA" id="ARBA00022989"/>
    </source>
</evidence>
<dbReference type="PANTHER" id="PTHR43357:SF3">
    <property type="entry name" value="FE(3+)-TRANSPORT SYSTEM PERMEASE PROTEIN FBPB 2"/>
    <property type="match status" value="1"/>
</dbReference>
<feature type="transmembrane region" description="Helical" evidence="8">
    <location>
        <begin position="401"/>
        <end position="420"/>
    </location>
</feature>
<comment type="subcellular location">
    <subcellularLocation>
        <location evidence="1">Cell inner membrane</location>
        <topology evidence="1">Multi-pass membrane protein</topology>
    </subcellularLocation>
    <subcellularLocation>
        <location evidence="8">Cell membrane</location>
        <topology evidence="8">Multi-pass membrane protein</topology>
    </subcellularLocation>
</comment>
<feature type="transmembrane region" description="Helical" evidence="8">
    <location>
        <begin position="78"/>
        <end position="104"/>
    </location>
</feature>
<proteinExistence type="inferred from homology"/>
<feature type="transmembrane region" description="Helical" evidence="8">
    <location>
        <begin position="426"/>
        <end position="442"/>
    </location>
</feature>
<evidence type="ECO:0000256" key="7">
    <source>
        <dbReference type="ARBA" id="ARBA00023136"/>
    </source>
</evidence>
<keyword evidence="7 8" id="KW-0472">Membrane</keyword>
<dbReference type="PROSITE" id="PS50928">
    <property type="entry name" value="ABC_TM1"/>
    <property type="match status" value="2"/>
</dbReference>
<feature type="transmembrane region" description="Helical" evidence="8">
    <location>
        <begin position="310"/>
        <end position="332"/>
    </location>
</feature>
<dbReference type="CDD" id="cd06261">
    <property type="entry name" value="TM_PBP2"/>
    <property type="match status" value="2"/>
</dbReference>
<feature type="transmembrane region" description="Helical" evidence="8">
    <location>
        <begin position="205"/>
        <end position="229"/>
    </location>
</feature>